<accession>A0A0C4E8R0</accession>
<evidence type="ECO:0000256" key="1">
    <source>
        <dbReference type="SAM" id="MobiDB-lite"/>
    </source>
</evidence>
<dbReference type="EMBL" id="GL876974">
    <property type="protein sequence ID" value="KLU90009.1"/>
    <property type="molecule type" value="Genomic_DNA"/>
</dbReference>
<feature type="compositionally biased region" description="Basic and acidic residues" evidence="1">
    <location>
        <begin position="81"/>
        <end position="93"/>
    </location>
</feature>
<evidence type="ECO:0000313" key="4">
    <source>
        <dbReference type="Proteomes" id="UP000011715"/>
    </source>
</evidence>
<dbReference type="AlphaFoldDB" id="A0A0C4E8R0"/>
<reference evidence="2" key="2">
    <citation type="submission" date="2010-05" db="EMBL/GenBank/DDBJ databases">
        <title>The Genome Sequence of Magnaporthe poae strain ATCC 64411.</title>
        <authorList>
            <consortium name="The Broad Institute Genome Sequencing Platform"/>
            <consortium name="Broad Institute Genome Sequencing Center for Infectious Disease"/>
            <person name="Ma L.-J."/>
            <person name="Dead R."/>
            <person name="Young S."/>
            <person name="Zeng Q."/>
            <person name="Koehrsen M."/>
            <person name="Alvarado L."/>
            <person name="Berlin A."/>
            <person name="Chapman S.B."/>
            <person name="Chen Z."/>
            <person name="Freedman E."/>
            <person name="Gellesch M."/>
            <person name="Goldberg J."/>
            <person name="Griggs A."/>
            <person name="Gujja S."/>
            <person name="Heilman E.R."/>
            <person name="Heiman D."/>
            <person name="Hepburn T."/>
            <person name="Howarth C."/>
            <person name="Jen D."/>
            <person name="Larson L."/>
            <person name="Mehta T."/>
            <person name="Neiman D."/>
            <person name="Pearson M."/>
            <person name="Roberts A."/>
            <person name="Saif S."/>
            <person name="Shea T."/>
            <person name="Shenoy N."/>
            <person name="Sisk P."/>
            <person name="Stolte C."/>
            <person name="Sykes S."/>
            <person name="Walk T."/>
            <person name="White J."/>
            <person name="Yandava C."/>
            <person name="Haas B."/>
            <person name="Nusbaum C."/>
            <person name="Birren B."/>
        </authorList>
    </citation>
    <scope>NUCLEOTIDE SEQUENCE</scope>
    <source>
        <strain evidence="2">ATCC 64411</strain>
    </source>
</reference>
<sequence length="114" mass="12809">MAGTWQRHRPAPLCSAKGIRMEKWHLSGWVARKRSFPFPESIIVHQLFWYAVLQAPSSGPDTFVSRGFRTVKLRGCPHATTLKEGEKGSDDGHMAAGPRPRAGTHWINPRPCLH</sequence>
<reference evidence="3" key="5">
    <citation type="submission" date="2015-06" db="UniProtKB">
        <authorList>
            <consortium name="EnsemblFungi"/>
        </authorList>
    </citation>
    <scope>IDENTIFICATION</scope>
    <source>
        <strain evidence="3">ATCC 64411</strain>
    </source>
</reference>
<dbReference type="EMBL" id="ADBL01002194">
    <property type="status" value="NOT_ANNOTATED_CDS"/>
    <property type="molecule type" value="Genomic_DNA"/>
</dbReference>
<protein>
    <submittedName>
        <fullName evidence="2 3">Uncharacterized protein</fullName>
    </submittedName>
</protein>
<evidence type="ECO:0000313" key="3">
    <source>
        <dbReference type="EnsemblFungi" id="MAPG_08976T0"/>
    </source>
</evidence>
<evidence type="ECO:0000313" key="2">
    <source>
        <dbReference type="EMBL" id="KLU90009.1"/>
    </source>
</evidence>
<dbReference type="Proteomes" id="UP000011715">
    <property type="component" value="Unassembled WGS sequence"/>
</dbReference>
<dbReference type="EnsemblFungi" id="MAPG_08976T0">
    <property type="protein sequence ID" value="MAPG_08976T0"/>
    <property type="gene ID" value="MAPG_08976"/>
</dbReference>
<dbReference type="VEuPathDB" id="FungiDB:MAPG_08976"/>
<reference evidence="2" key="3">
    <citation type="submission" date="2011-03" db="EMBL/GenBank/DDBJ databases">
        <title>Annotation of Magnaporthe poae ATCC 64411.</title>
        <authorList>
            <person name="Ma L.-J."/>
            <person name="Dead R."/>
            <person name="Young S.K."/>
            <person name="Zeng Q."/>
            <person name="Gargeya S."/>
            <person name="Fitzgerald M."/>
            <person name="Haas B."/>
            <person name="Abouelleil A."/>
            <person name="Alvarado L."/>
            <person name="Arachchi H.M."/>
            <person name="Berlin A."/>
            <person name="Brown A."/>
            <person name="Chapman S.B."/>
            <person name="Chen Z."/>
            <person name="Dunbar C."/>
            <person name="Freedman E."/>
            <person name="Gearin G."/>
            <person name="Gellesch M."/>
            <person name="Goldberg J."/>
            <person name="Griggs A."/>
            <person name="Gujja S."/>
            <person name="Heiman D."/>
            <person name="Howarth C."/>
            <person name="Larson L."/>
            <person name="Lui A."/>
            <person name="MacDonald P.J.P."/>
            <person name="Mehta T."/>
            <person name="Montmayeur A."/>
            <person name="Murphy C."/>
            <person name="Neiman D."/>
            <person name="Pearson M."/>
            <person name="Priest M."/>
            <person name="Roberts A."/>
            <person name="Saif S."/>
            <person name="Shea T."/>
            <person name="Shenoy N."/>
            <person name="Sisk P."/>
            <person name="Stolte C."/>
            <person name="Sykes S."/>
            <person name="Yandava C."/>
            <person name="Wortman J."/>
            <person name="Nusbaum C."/>
            <person name="Birren B."/>
        </authorList>
    </citation>
    <scope>NUCLEOTIDE SEQUENCE</scope>
    <source>
        <strain evidence="2">ATCC 64411</strain>
    </source>
</reference>
<reference evidence="3" key="4">
    <citation type="journal article" date="2015" name="G3 (Bethesda)">
        <title>Genome sequences of three phytopathogenic species of the Magnaporthaceae family of fungi.</title>
        <authorList>
            <person name="Okagaki L.H."/>
            <person name="Nunes C.C."/>
            <person name="Sailsbery J."/>
            <person name="Clay B."/>
            <person name="Brown D."/>
            <person name="John T."/>
            <person name="Oh Y."/>
            <person name="Young N."/>
            <person name="Fitzgerald M."/>
            <person name="Haas B.J."/>
            <person name="Zeng Q."/>
            <person name="Young S."/>
            <person name="Adiconis X."/>
            <person name="Fan L."/>
            <person name="Levin J.Z."/>
            <person name="Mitchell T.K."/>
            <person name="Okubara P.A."/>
            <person name="Farman M.L."/>
            <person name="Kohn L.M."/>
            <person name="Birren B."/>
            <person name="Ma L.-J."/>
            <person name="Dean R.A."/>
        </authorList>
    </citation>
    <scope>NUCLEOTIDE SEQUENCE</scope>
    <source>
        <strain evidence="3">ATCC 64411 / 73-15</strain>
    </source>
</reference>
<proteinExistence type="predicted"/>
<keyword evidence="4" id="KW-1185">Reference proteome</keyword>
<feature type="region of interest" description="Disordered" evidence="1">
    <location>
        <begin position="80"/>
        <end position="114"/>
    </location>
</feature>
<gene>
    <name evidence="2" type="ORF">MAPG_08976</name>
</gene>
<organism evidence="3 4">
    <name type="scientific">Magnaporthiopsis poae (strain ATCC 64411 / 73-15)</name>
    <name type="common">Kentucky bluegrass fungus</name>
    <name type="synonym">Magnaporthe poae</name>
    <dbReference type="NCBI Taxonomy" id="644358"/>
    <lineage>
        <taxon>Eukaryota</taxon>
        <taxon>Fungi</taxon>
        <taxon>Dikarya</taxon>
        <taxon>Ascomycota</taxon>
        <taxon>Pezizomycotina</taxon>
        <taxon>Sordariomycetes</taxon>
        <taxon>Sordariomycetidae</taxon>
        <taxon>Magnaporthales</taxon>
        <taxon>Magnaporthaceae</taxon>
        <taxon>Magnaporthiopsis</taxon>
    </lineage>
</organism>
<name>A0A0C4E8R0_MAGP6</name>
<reference evidence="4" key="1">
    <citation type="submission" date="2010-05" db="EMBL/GenBank/DDBJ databases">
        <title>The genome sequence of Magnaporthe poae strain ATCC 64411.</title>
        <authorList>
            <person name="Ma L.-J."/>
            <person name="Dead R."/>
            <person name="Young S."/>
            <person name="Zeng Q."/>
            <person name="Koehrsen M."/>
            <person name="Alvarado L."/>
            <person name="Berlin A."/>
            <person name="Chapman S.B."/>
            <person name="Chen Z."/>
            <person name="Freedman E."/>
            <person name="Gellesch M."/>
            <person name="Goldberg J."/>
            <person name="Griggs A."/>
            <person name="Gujja S."/>
            <person name="Heilman E.R."/>
            <person name="Heiman D."/>
            <person name="Hepburn T."/>
            <person name="Howarth C."/>
            <person name="Jen D."/>
            <person name="Larson L."/>
            <person name="Mehta T."/>
            <person name="Neiman D."/>
            <person name="Pearson M."/>
            <person name="Roberts A."/>
            <person name="Saif S."/>
            <person name="Shea T."/>
            <person name="Shenoy N."/>
            <person name="Sisk P."/>
            <person name="Stolte C."/>
            <person name="Sykes S."/>
            <person name="Walk T."/>
            <person name="White J."/>
            <person name="Yandava C."/>
            <person name="Haas B."/>
            <person name="Nusbaum C."/>
            <person name="Birren B."/>
        </authorList>
    </citation>
    <scope>NUCLEOTIDE SEQUENCE [LARGE SCALE GENOMIC DNA]</scope>
    <source>
        <strain evidence="4">ATCC 64411 / 73-15</strain>
    </source>
</reference>